<keyword evidence="3" id="KW-1185">Reference proteome</keyword>
<dbReference type="EMBL" id="KQ981940">
    <property type="protein sequence ID" value="KYN32667.1"/>
    <property type="molecule type" value="Genomic_DNA"/>
</dbReference>
<name>A0A195EXP4_9HYME</name>
<organism evidence="2 3">
    <name type="scientific">Trachymyrmex septentrionalis</name>
    <dbReference type="NCBI Taxonomy" id="34720"/>
    <lineage>
        <taxon>Eukaryota</taxon>
        <taxon>Metazoa</taxon>
        <taxon>Ecdysozoa</taxon>
        <taxon>Arthropoda</taxon>
        <taxon>Hexapoda</taxon>
        <taxon>Insecta</taxon>
        <taxon>Pterygota</taxon>
        <taxon>Neoptera</taxon>
        <taxon>Endopterygota</taxon>
        <taxon>Hymenoptera</taxon>
        <taxon>Apocrita</taxon>
        <taxon>Aculeata</taxon>
        <taxon>Formicoidea</taxon>
        <taxon>Formicidae</taxon>
        <taxon>Myrmicinae</taxon>
        <taxon>Trachymyrmex</taxon>
    </lineage>
</organism>
<sequence>MTTHGAFFNIFFFDIRGVVHYESFWYKNNITTINHPPYSPDLPSPCDFYLLPTLLKIFLIFIRIGTFFRNTQKYSDSLYLLSEFLIQVTSEIF</sequence>
<gene>
    <name evidence="2" type="ORF">ALC56_12946</name>
</gene>
<keyword evidence="1" id="KW-0472">Membrane</keyword>
<evidence type="ECO:0008006" key="4">
    <source>
        <dbReference type="Google" id="ProtNLM"/>
    </source>
</evidence>
<keyword evidence="1" id="KW-0812">Transmembrane</keyword>
<feature type="transmembrane region" description="Helical" evidence="1">
    <location>
        <begin position="48"/>
        <end position="68"/>
    </location>
</feature>
<evidence type="ECO:0000313" key="2">
    <source>
        <dbReference type="EMBL" id="KYN32667.1"/>
    </source>
</evidence>
<keyword evidence="1" id="KW-1133">Transmembrane helix</keyword>
<dbReference type="AlphaFoldDB" id="A0A195EXP4"/>
<evidence type="ECO:0000256" key="1">
    <source>
        <dbReference type="SAM" id="Phobius"/>
    </source>
</evidence>
<dbReference type="Proteomes" id="UP000078541">
    <property type="component" value="Unassembled WGS sequence"/>
</dbReference>
<proteinExistence type="predicted"/>
<protein>
    <recommendedName>
        <fullName evidence="4">Histone-lysine N-methyltransferase SETMAR</fullName>
    </recommendedName>
</protein>
<accession>A0A195EXP4</accession>
<reference evidence="2 3" key="1">
    <citation type="submission" date="2016-03" db="EMBL/GenBank/DDBJ databases">
        <title>Trachymyrmex septentrionalis WGS genome.</title>
        <authorList>
            <person name="Nygaard S."/>
            <person name="Hu H."/>
            <person name="Boomsma J."/>
            <person name="Zhang G."/>
        </authorList>
    </citation>
    <scope>NUCLEOTIDE SEQUENCE [LARGE SCALE GENOMIC DNA]</scope>
    <source>
        <strain evidence="2">Tsep2-gDNA-1</strain>
        <tissue evidence="2">Whole body</tissue>
    </source>
</reference>
<evidence type="ECO:0000313" key="3">
    <source>
        <dbReference type="Proteomes" id="UP000078541"/>
    </source>
</evidence>